<proteinExistence type="predicted"/>
<protein>
    <submittedName>
        <fullName evidence="3">Uncharacterized protein</fullName>
    </submittedName>
</protein>
<feature type="signal peptide" evidence="2">
    <location>
        <begin position="1"/>
        <end position="36"/>
    </location>
</feature>
<dbReference type="Proteomes" id="UP000321306">
    <property type="component" value="Unassembled WGS sequence"/>
</dbReference>
<evidence type="ECO:0000313" key="3">
    <source>
        <dbReference type="EMBL" id="GEM45159.1"/>
    </source>
</evidence>
<feature type="chain" id="PRO_5022152253" evidence="2">
    <location>
        <begin position="37"/>
        <end position="690"/>
    </location>
</feature>
<feature type="compositionally biased region" description="Polar residues" evidence="1">
    <location>
        <begin position="429"/>
        <end position="442"/>
    </location>
</feature>
<keyword evidence="2" id="KW-0732">Signal</keyword>
<name>A0A511MX51_DEIC1</name>
<evidence type="ECO:0000256" key="2">
    <source>
        <dbReference type="SAM" id="SignalP"/>
    </source>
</evidence>
<sequence>MFPLQSSKGNTLRWVHMRLKKHLISSMIFSSMVAFAQTGGTLPLVNVGDGFGWITKGETYTFVITDAQKNTPINLEVYSPGLNLNDYVNGRATTGYYGDEIYGKDLPFASIITLTGPNGKVFERRYENTLAHTWERLISTPLPAGTYTLKVNSEGKGKNAYALRLAGGFNLLSDQFTINARGRPDQYMLAAQLNVPDFMLGREIQIINYDGDGNADLELYADAPDGKRYRLTTSDNGKSATDRFQVTQDLLGTWSIYARIPEKPSQYSNAFNLKLTVNNEPFNGIVPPFATPTGVKLTPTVTVEVVDPQGRPIPNAGYTLTNNRNWCAVPVLPKSYIPVGSSVVEGKGNVQSNTSVCVEQAPAKIRFVAKLNEGKLKVNAVAVIGQNRVPLNGIPFQLTANPGGTPINTTPPVDGTPPATENPPADPNTPATSTSSITARTPISISLPPGGYTVIPTEIPGSSTFTQTGTVVIEQENTVTLEYRVNTEVIVSTSPDVVDFCGNTSINAVAKTLFPYPIKSTLSVSLPQGITANVPTSTTGNLSDGSPLTVSFVAKACANGNVTGTLDLSGLSTTNAVQVRPLSLVISGIKQENSHVRVKKALSFDGKAYNITLNLSVEKAVKNLSIVDALPKSDTFTTRSNVTSRGVNAELSGNTFRLGNVEPGEYTIQYQIFSDLSPEQLLTMPEIGWE</sequence>
<gene>
    <name evidence="3" type="ORF">DC3_07940</name>
</gene>
<evidence type="ECO:0000256" key="1">
    <source>
        <dbReference type="SAM" id="MobiDB-lite"/>
    </source>
</evidence>
<feature type="region of interest" description="Disordered" evidence="1">
    <location>
        <begin position="400"/>
        <end position="442"/>
    </location>
</feature>
<reference evidence="3 4" key="1">
    <citation type="submission" date="2019-07" db="EMBL/GenBank/DDBJ databases">
        <title>Whole genome shotgun sequence of Deinococcus cellulosilyticus NBRC 106333.</title>
        <authorList>
            <person name="Hosoyama A."/>
            <person name="Uohara A."/>
            <person name="Ohji S."/>
            <person name="Ichikawa N."/>
        </authorList>
    </citation>
    <scope>NUCLEOTIDE SEQUENCE [LARGE SCALE GENOMIC DNA]</scope>
    <source>
        <strain evidence="3 4">NBRC 106333</strain>
    </source>
</reference>
<feature type="compositionally biased region" description="Low complexity" evidence="1">
    <location>
        <begin position="400"/>
        <end position="412"/>
    </location>
</feature>
<dbReference type="AlphaFoldDB" id="A0A511MX51"/>
<keyword evidence="4" id="KW-1185">Reference proteome</keyword>
<dbReference type="EMBL" id="BJXB01000003">
    <property type="protein sequence ID" value="GEM45159.1"/>
    <property type="molecule type" value="Genomic_DNA"/>
</dbReference>
<evidence type="ECO:0000313" key="4">
    <source>
        <dbReference type="Proteomes" id="UP000321306"/>
    </source>
</evidence>
<comment type="caution">
    <text evidence="3">The sequence shown here is derived from an EMBL/GenBank/DDBJ whole genome shotgun (WGS) entry which is preliminary data.</text>
</comment>
<accession>A0A511MX51</accession>
<organism evidence="3 4">
    <name type="scientific">Deinococcus cellulosilyticus (strain DSM 18568 / NBRC 106333 / KACC 11606 / 5516J-15)</name>
    <dbReference type="NCBI Taxonomy" id="1223518"/>
    <lineage>
        <taxon>Bacteria</taxon>
        <taxon>Thermotogati</taxon>
        <taxon>Deinococcota</taxon>
        <taxon>Deinococci</taxon>
        <taxon>Deinococcales</taxon>
        <taxon>Deinococcaceae</taxon>
        <taxon>Deinococcus</taxon>
    </lineage>
</organism>